<keyword evidence="2" id="KW-1185">Reference proteome</keyword>
<evidence type="ECO:0000313" key="2">
    <source>
        <dbReference type="Proteomes" id="UP001165060"/>
    </source>
</evidence>
<gene>
    <name evidence="1" type="ORF">TeGR_g168</name>
</gene>
<sequence>MLECVSTQLRDFNILVSFDNYGASFWWGTKSNIYHNCSTSVSAILAAVSGNSNVAVNIGLQMLYTQPKSFELLLKRPEARLDGHFVKNTSASEGVTVVPELILREAMLELIEGPSEAFTTANLAELIRSKNVSYTHEQKIASDEMVKMNREWTKAVVKYVKSLNSGVKGASDVWCWSSKEGSPVASALAVTIATECIQPMGLLLWTLITMSNSQVVFAIAGGISWLAGIAVSEAQEMAGYNSTDVSSFS</sequence>
<name>A0ABQ6MXH0_9STRA</name>
<proteinExistence type="predicted"/>
<protein>
    <submittedName>
        <fullName evidence="1">Uncharacterized protein</fullName>
    </submittedName>
</protein>
<comment type="caution">
    <text evidence="1">The sequence shown here is derived from an EMBL/GenBank/DDBJ whole genome shotgun (WGS) entry which is preliminary data.</text>
</comment>
<dbReference type="EMBL" id="BRYB01004649">
    <property type="protein sequence ID" value="GMI34644.1"/>
    <property type="molecule type" value="Genomic_DNA"/>
</dbReference>
<accession>A0ABQ6MXH0</accession>
<evidence type="ECO:0000313" key="1">
    <source>
        <dbReference type="EMBL" id="GMI34644.1"/>
    </source>
</evidence>
<organism evidence="1 2">
    <name type="scientific">Tetraparma gracilis</name>
    <dbReference type="NCBI Taxonomy" id="2962635"/>
    <lineage>
        <taxon>Eukaryota</taxon>
        <taxon>Sar</taxon>
        <taxon>Stramenopiles</taxon>
        <taxon>Ochrophyta</taxon>
        <taxon>Bolidophyceae</taxon>
        <taxon>Parmales</taxon>
        <taxon>Triparmaceae</taxon>
        <taxon>Tetraparma</taxon>
    </lineage>
</organism>
<dbReference type="Proteomes" id="UP001165060">
    <property type="component" value="Unassembled WGS sequence"/>
</dbReference>
<reference evidence="1 2" key="1">
    <citation type="journal article" date="2023" name="Commun. Biol.">
        <title>Genome analysis of Parmales, the sister group of diatoms, reveals the evolutionary specialization of diatoms from phago-mixotrophs to photoautotrophs.</title>
        <authorList>
            <person name="Ban H."/>
            <person name="Sato S."/>
            <person name="Yoshikawa S."/>
            <person name="Yamada K."/>
            <person name="Nakamura Y."/>
            <person name="Ichinomiya M."/>
            <person name="Sato N."/>
            <person name="Blanc-Mathieu R."/>
            <person name="Endo H."/>
            <person name="Kuwata A."/>
            <person name="Ogata H."/>
        </authorList>
    </citation>
    <scope>NUCLEOTIDE SEQUENCE [LARGE SCALE GENOMIC DNA]</scope>
</reference>